<gene>
    <name evidence="9" type="ORF">ACHAWO_013745</name>
</gene>
<feature type="region of interest" description="Disordered" evidence="7">
    <location>
        <begin position="658"/>
        <end position="834"/>
    </location>
</feature>
<keyword evidence="8" id="KW-0732">Signal</keyword>
<evidence type="ECO:0000256" key="7">
    <source>
        <dbReference type="SAM" id="MobiDB-lite"/>
    </source>
</evidence>
<feature type="compositionally biased region" description="Low complexity" evidence="7">
    <location>
        <begin position="676"/>
        <end position="691"/>
    </location>
</feature>
<feature type="compositionally biased region" description="Polar residues" evidence="7">
    <location>
        <begin position="372"/>
        <end position="389"/>
    </location>
</feature>
<dbReference type="EMBL" id="JALLPJ020001014">
    <property type="protein sequence ID" value="KAL3777976.1"/>
    <property type="molecule type" value="Genomic_DNA"/>
</dbReference>
<feature type="compositionally biased region" description="Basic residues" evidence="7">
    <location>
        <begin position="1190"/>
        <end position="1208"/>
    </location>
</feature>
<accession>A0ABD3NR21</accession>
<reference evidence="9 10" key="1">
    <citation type="submission" date="2024-10" db="EMBL/GenBank/DDBJ databases">
        <title>Updated reference genomes for cyclostephanoid diatoms.</title>
        <authorList>
            <person name="Roberts W.R."/>
            <person name="Alverson A.J."/>
        </authorList>
    </citation>
    <scope>NUCLEOTIDE SEQUENCE [LARGE SCALE GENOMIC DNA]</scope>
    <source>
        <strain evidence="9 10">AJA010-31</strain>
    </source>
</reference>
<feature type="compositionally biased region" description="Polar residues" evidence="7">
    <location>
        <begin position="658"/>
        <end position="667"/>
    </location>
</feature>
<feature type="compositionally biased region" description="Polar residues" evidence="7">
    <location>
        <begin position="737"/>
        <end position="765"/>
    </location>
</feature>
<feature type="compositionally biased region" description="Low complexity" evidence="7">
    <location>
        <begin position="82"/>
        <end position="106"/>
    </location>
</feature>
<feature type="compositionally biased region" description="Polar residues" evidence="7">
    <location>
        <begin position="702"/>
        <end position="725"/>
    </location>
</feature>
<keyword evidence="3" id="KW-0748">Sporozoite</keyword>
<feature type="signal peptide" evidence="8">
    <location>
        <begin position="1"/>
        <end position="18"/>
    </location>
</feature>
<comment type="function">
    <text evidence="5">In the vertebrate host, binds to highly sulfated heparan sulfate proteoglycans (HSPGs) on the surface of host hepatocytes and is required for sporozoite invasion of the host hepatocytes.</text>
</comment>
<keyword evidence="4" id="KW-0677">Repeat</keyword>
<feature type="compositionally biased region" description="Low complexity" evidence="7">
    <location>
        <begin position="766"/>
        <end position="785"/>
    </location>
</feature>
<name>A0ABD3NR21_9STRA</name>
<proteinExistence type="inferred from homology"/>
<evidence type="ECO:0000256" key="3">
    <source>
        <dbReference type="ARBA" id="ARBA00022522"/>
    </source>
</evidence>
<feature type="compositionally biased region" description="Low complexity" evidence="7">
    <location>
        <begin position="806"/>
        <end position="830"/>
    </location>
</feature>
<evidence type="ECO:0000313" key="10">
    <source>
        <dbReference type="Proteomes" id="UP001530400"/>
    </source>
</evidence>
<evidence type="ECO:0000256" key="5">
    <source>
        <dbReference type="ARBA" id="ARBA00033726"/>
    </source>
</evidence>
<feature type="compositionally biased region" description="Polar residues" evidence="7">
    <location>
        <begin position="788"/>
        <end position="805"/>
    </location>
</feature>
<feature type="region of interest" description="Disordered" evidence="7">
    <location>
        <begin position="1148"/>
        <end position="1411"/>
    </location>
</feature>
<evidence type="ECO:0000256" key="6">
    <source>
        <dbReference type="ARBA" id="ARBA00045806"/>
    </source>
</evidence>
<dbReference type="PANTHER" id="PTHR44826:SF3">
    <property type="entry name" value="SPORE COAT PROTEIN SP85"/>
    <property type="match status" value="1"/>
</dbReference>
<feature type="compositionally biased region" description="Low complexity" evidence="7">
    <location>
        <begin position="1155"/>
        <end position="1185"/>
    </location>
</feature>
<comment type="function">
    <text evidence="6">Essential sporozoite protein. In the mosquito vector, required for sporozoite development in the oocyst, migration through the vector hemolymph and entry into the vector salivary glands. In the vertebrate host, required for sporozoite migration through the host dermis and infection of host hepatocytes. Binds to highly sulfated heparan sulfate proteoglycans (HSPGs) on the surface of host hepatocytes.</text>
</comment>
<keyword evidence="10" id="KW-1185">Reference proteome</keyword>
<feature type="chain" id="PRO_5044814995" description="Circumsporozoite protein" evidence="8">
    <location>
        <begin position="19"/>
        <end position="1411"/>
    </location>
</feature>
<feature type="region of interest" description="Disordered" evidence="7">
    <location>
        <begin position="77"/>
        <end position="106"/>
    </location>
</feature>
<evidence type="ECO:0000256" key="4">
    <source>
        <dbReference type="ARBA" id="ARBA00022737"/>
    </source>
</evidence>
<feature type="compositionally biased region" description="Polar residues" evidence="7">
    <location>
        <begin position="286"/>
        <end position="309"/>
    </location>
</feature>
<organism evidence="9 10">
    <name type="scientific">Cyclotella atomus</name>
    <dbReference type="NCBI Taxonomy" id="382360"/>
    <lineage>
        <taxon>Eukaryota</taxon>
        <taxon>Sar</taxon>
        <taxon>Stramenopiles</taxon>
        <taxon>Ochrophyta</taxon>
        <taxon>Bacillariophyta</taxon>
        <taxon>Coscinodiscophyceae</taxon>
        <taxon>Thalassiosirophycidae</taxon>
        <taxon>Stephanodiscales</taxon>
        <taxon>Stephanodiscaceae</taxon>
        <taxon>Cyclotella</taxon>
    </lineage>
</organism>
<feature type="compositionally biased region" description="Low complexity" evidence="7">
    <location>
        <begin position="350"/>
        <end position="369"/>
    </location>
</feature>
<evidence type="ECO:0000256" key="8">
    <source>
        <dbReference type="SAM" id="SignalP"/>
    </source>
</evidence>
<dbReference type="InterPro" id="IPR051860">
    <property type="entry name" value="Plasmodium_CSP_Invasion"/>
</dbReference>
<protein>
    <recommendedName>
        <fullName evidence="2">Circumsporozoite protein</fullName>
    </recommendedName>
</protein>
<evidence type="ECO:0000256" key="2">
    <source>
        <dbReference type="ARBA" id="ARBA00021911"/>
    </source>
</evidence>
<dbReference type="Proteomes" id="UP001530400">
    <property type="component" value="Unassembled WGS sequence"/>
</dbReference>
<feature type="compositionally biased region" description="Low complexity" evidence="7">
    <location>
        <begin position="264"/>
        <end position="275"/>
    </location>
</feature>
<feature type="compositionally biased region" description="Low complexity" evidence="7">
    <location>
        <begin position="390"/>
        <end position="414"/>
    </location>
</feature>
<feature type="compositionally biased region" description="Low complexity" evidence="7">
    <location>
        <begin position="1218"/>
        <end position="1333"/>
    </location>
</feature>
<feature type="region of interest" description="Disordered" evidence="7">
    <location>
        <begin position="264"/>
        <end position="418"/>
    </location>
</feature>
<feature type="compositionally biased region" description="Polar residues" evidence="7">
    <location>
        <begin position="321"/>
        <end position="349"/>
    </location>
</feature>
<sequence>MTKLLILLLSPLSPIVTSLPHERLASSRFAFRSSSSTVASTSQYGISGFTKYSAHPGAIKGSDPILKAKLENKDRNLKKSWTTVTTPSPTRGPTTSPTTGPTQSPQVPFTIQPIKELSTQCCSIITGVCVQDDDHTFEIPLLNLSQNSSNRPSVNGHIASQEYASYLELPMFNGKNGKDGSPLEQSNRIGTAYLAYDCNSNIVCVAAFLDESFLASNTNIQVEQDDSESWIRFGPNDGETKLKESNADVFEYLIYLLINPNESPSTVLSNSPSSHPSEELLDRPSTYPTSLPSVQSSERPSIHTSNVPSSGPELSKRPSIYPTSLPSLQSSARPSNHPSNAPSFLPSSTPSESPDANPSSSPSSGPSEELSNRPSTYPTSLPSLQSSVRPSNHPSDVQSSSPSSTLSENPSSWPTKRPLIVRSMNPSSELTSSVSIFSWFGFVQKIFLNAFFLYQPTLSCCSIITGVCVEDDDHTFEIPLLILSQNSSNRPSVDGHIASQEYASYLELPMFNGGKNGKDGSPLEQSNRIGTAYLAYDCNSNIVCVAAFLDESFLASNTNIQVEQDDSESWIRFGPNDGETKLKESNADVFEYLSKPSDSSFIIGYEGCWNIDLEDPKMQSIANNYVEVHFTRGAGDTTSTGKPASNGKYICLNPGCEPTTTQPSTSPVYLLINPKSSESPSTVLSNSPSSHPSEELLDRPSTYPTSLPSVQSSERPSNHSSNVPSSGPELSKRPSIHPTSLPSLQSSARPSNHPSNAPSFLPSSTPSESPDANPSSSPSSGPSEELSNRPSTYPTSLPSLQSSVRPSNHPSDVQSSSPSSTLSENPSSWPTKRPLIVRSMNPSSELTSSVSIFSWFGFVQKIFLNAFFLYQPTLSCCSIITGVCVEDDDHTFEIPLLNNLNSSNRPSVDGHIASQEYASYLELPMFNGGKNGKDGSPLEQSNRIGTAYLAYDCNSNIVCVAAFLDESFLASNTNIQVEQDDSESWIRFGPNDGETKLKESNADVFEYLSKPSDSSFIIGYEGCWNIDLEDPKMQSIANNYVERGGRHHEHGQASFEWKIHLSESWLRAHDNATIHLTSLFIDKSKTFIDPKRLTILEPKRNSIELSFCRAVLAPEESPSSSPSSIPSASPSRAQAKFHRALLLQSPQKKAPVALPSSIPSASPSSSPSEIPSSSPSAEPSSSPEEVLAARLHRSQALHHPRAQAKFHRALPFLRKPCSSPSSIPSASPSSSPSEIPSSSPSAEPSSGLEESPKPSSSPEESPSSLPSMIPSASPSSSPSEIPSSSPSAEPSSSPEESPKPSSSPEESPSSSPSSIPSASPSSSPSEIPSSSPSAEPPPSSLLLQSRSSPEESPSSSPSSIPSASPSSSPSEIPSSSPSAEPSSSPEESPTQAKFHRALLLQSRLLAPEEFQ</sequence>
<feature type="compositionally biased region" description="Low complexity" evidence="7">
    <location>
        <begin position="1340"/>
        <end position="1389"/>
    </location>
</feature>
<dbReference type="PANTHER" id="PTHR44826">
    <property type="entry name" value="SPORE COAT PROTEIN SP85"/>
    <property type="match status" value="1"/>
</dbReference>
<evidence type="ECO:0000256" key="1">
    <source>
        <dbReference type="ARBA" id="ARBA00006241"/>
    </source>
</evidence>
<evidence type="ECO:0000313" key="9">
    <source>
        <dbReference type="EMBL" id="KAL3777976.1"/>
    </source>
</evidence>
<comment type="caution">
    <text evidence="9">The sequence shown here is derived from an EMBL/GenBank/DDBJ whole genome shotgun (WGS) entry which is preliminary data.</text>
</comment>
<comment type="similarity">
    <text evidence="1">Belongs to the plasmodium circumsporozoite protein family.</text>
</comment>